<dbReference type="GO" id="GO:0006446">
    <property type="term" value="P:regulation of translational initiation"/>
    <property type="evidence" value="ECO:0007669"/>
    <property type="project" value="EnsemblFungi"/>
</dbReference>
<evidence type="ECO:0000256" key="13">
    <source>
        <dbReference type="ARBA" id="ARBA00026227"/>
    </source>
</evidence>
<evidence type="ECO:0000256" key="4">
    <source>
        <dbReference type="ARBA" id="ARBA00011056"/>
    </source>
</evidence>
<evidence type="ECO:0000256" key="10">
    <source>
        <dbReference type="ARBA" id="ARBA00023132"/>
    </source>
</evidence>
<evidence type="ECO:0000256" key="17">
    <source>
        <dbReference type="SAM" id="Coils"/>
    </source>
</evidence>
<dbReference type="GO" id="GO:0005543">
    <property type="term" value="F:phospholipid binding"/>
    <property type="evidence" value="ECO:0007669"/>
    <property type="project" value="EnsemblFungi"/>
</dbReference>
<proteinExistence type="inferred from homology"/>
<keyword evidence="5" id="KW-0813">Transport</keyword>
<dbReference type="RefSeq" id="XP_003646716.1">
    <property type="nucleotide sequence ID" value="XM_003646668.1"/>
</dbReference>
<dbReference type="PANTHER" id="PTHR12960">
    <property type="entry name" value="GLE-1-RELATED"/>
    <property type="match status" value="1"/>
</dbReference>
<comment type="subcellular location">
    <subcellularLocation>
        <location evidence="1">Nucleus membrane</location>
        <topology evidence="1">Peripheral membrane protein</topology>
        <orientation evidence="1">Cytoplasmic side</orientation>
    </subcellularLocation>
    <subcellularLocation>
        <location evidence="3">Nucleus membrane</location>
        <topology evidence="3">Peripheral membrane protein</topology>
        <orientation evidence="3">Nucleoplasmic side</orientation>
    </subcellularLocation>
    <subcellularLocation>
        <location evidence="2">Nucleus</location>
        <location evidence="2">Nuclear pore complex</location>
    </subcellularLocation>
</comment>
<dbReference type="InParanoid" id="I6NCV7"/>
<dbReference type="GO" id="GO:0016973">
    <property type="term" value="P:poly(A)+ mRNA export from nucleus"/>
    <property type="evidence" value="ECO:0007669"/>
    <property type="project" value="EnsemblFungi"/>
</dbReference>
<dbReference type="FunCoup" id="I6NCV7">
    <property type="interactions" value="121"/>
</dbReference>
<comment type="similarity">
    <text evidence="4">Belongs to the GLE1 family.</text>
</comment>
<dbReference type="InterPro" id="IPR038506">
    <property type="entry name" value="GLE1-like_sf"/>
</dbReference>
<protein>
    <recommendedName>
        <fullName evidence="13">mRNA export factor GLE1</fullName>
    </recommendedName>
    <alternativeName>
        <fullName evidence="15">Nuclear pore protein GLE1</fullName>
    </alternativeName>
    <alternativeName>
        <fullName evidence="14">Nucleoporin GLE1</fullName>
    </alternativeName>
    <alternativeName>
        <fullName evidence="16">RNA export factor GLE1</fullName>
    </alternativeName>
</protein>
<dbReference type="FunFam" id="1.25.40.510:FF:000003">
    <property type="entry name" value="Nucleoporin GLE1"/>
    <property type="match status" value="1"/>
</dbReference>
<evidence type="ECO:0000256" key="14">
    <source>
        <dbReference type="ARBA" id="ARBA00029983"/>
    </source>
</evidence>
<dbReference type="Gene3D" id="1.25.40.510">
    <property type="entry name" value="GLE1-like"/>
    <property type="match status" value="1"/>
</dbReference>
<keyword evidence="8" id="KW-0811">Translocation</keyword>
<evidence type="ECO:0000256" key="9">
    <source>
        <dbReference type="ARBA" id="ARBA00023054"/>
    </source>
</evidence>
<feature type="compositionally biased region" description="Basic and acidic residues" evidence="18">
    <location>
        <begin position="158"/>
        <end position="217"/>
    </location>
</feature>
<dbReference type="GeneID" id="11472921"/>
<dbReference type="STRING" id="931890.I6NCV7"/>
<dbReference type="Pfam" id="PF07817">
    <property type="entry name" value="GLE1"/>
    <property type="match status" value="1"/>
</dbReference>
<dbReference type="eggNOG" id="KOG2412">
    <property type="taxonomic scope" value="Eukaryota"/>
</dbReference>
<dbReference type="GO" id="GO:0008047">
    <property type="term" value="F:enzyme activator activity"/>
    <property type="evidence" value="ECO:0007669"/>
    <property type="project" value="EnsemblFungi"/>
</dbReference>
<dbReference type="AlphaFoldDB" id="I6NCV7"/>
<dbReference type="GO" id="GO:0006449">
    <property type="term" value="P:regulation of translational termination"/>
    <property type="evidence" value="ECO:0007669"/>
    <property type="project" value="EnsemblFungi"/>
</dbReference>
<evidence type="ECO:0000256" key="11">
    <source>
        <dbReference type="ARBA" id="ARBA00023136"/>
    </source>
</evidence>
<keyword evidence="20" id="KW-1185">Reference proteome</keyword>
<evidence type="ECO:0000313" key="20">
    <source>
        <dbReference type="Proteomes" id="UP000006790"/>
    </source>
</evidence>
<evidence type="ECO:0000256" key="16">
    <source>
        <dbReference type="ARBA" id="ARBA00075681"/>
    </source>
</evidence>
<keyword evidence="10" id="KW-0906">Nuclear pore complex</keyword>
<accession>I6NCV7</accession>
<gene>
    <name evidence="19" type="ordered locus">Ecym_5119</name>
</gene>
<organism evidence="19 20">
    <name type="scientific">Eremothecium cymbalariae (strain CBS 270.75 / DBVPG 7215 / KCTC 17166 / NRRL Y-17582)</name>
    <name type="common">Yeast</name>
    <dbReference type="NCBI Taxonomy" id="931890"/>
    <lineage>
        <taxon>Eukaryota</taxon>
        <taxon>Fungi</taxon>
        <taxon>Dikarya</taxon>
        <taxon>Ascomycota</taxon>
        <taxon>Saccharomycotina</taxon>
        <taxon>Saccharomycetes</taxon>
        <taxon>Saccharomycetales</taxon>
        <taxon>Saccharomycetaceae</taxon>
        <taxon>Eremothecium</taxon>
    </lineage>
</organism>
<keyword evidence="12" id="KW-0539">Nucleus</keyword>
<evidence type="ECO:0000256" key="2">
    <source>
        <dbReference type="ARBA" id="ARBA00004567"/>
    </source>
</evidence>
<dbReference type="Proteomes" id="UP000006790">
    <property type="component" value="Chromosome 5"/>
</dbReference>
<evidence type="ECO:0000256" key="5">
    <source>
        <dbReference type="ARBA" id="ARBA00022448"/>
    </source>
</evidence>
<dbReference type="OMA" id="VPANIHS"/>
<feature type="coiled-coil region" evidence="17">
    <location>
        <begin position="275"/>
        <end position="302"/>
    </location>
</feature>
<evidence type="ECO:0000256" key="3">
    <source>
        <dbReference type="ARBA" id="ARBA00004620"/>
    </source>
</evidence>
<dbReference type="GO" id="GO:0031965">
    <property type="term" value="C:nuclear membrane"/>
    <property type="evidence" value="ECO:0007669"/>
    <property type="project" value="UniProtKB-SubCell"/>
</dbReference>
<evidence type="ECO:0000256" key="15">
    <source>
        <dbReference type="ARBA" id="ARBA00075092"/>
    </source>
</evidence>
<evidence type="ECO:0000313" key="19">
    <source>
        <dbReference type="EMBL" id="AET39899.1"/>
    </source>
</evidence>
<reference evidence="19 20" key="1">
    <citation type="journal article" date="2011" name="G3 (Bethesda)">
        <title>Genome evolution in the Eremothecium clade of the Saccharomyces complex revealed by comparative genomics.</title>
        <authorList>
            <person name="Wendland J."/>
            <person name="Walther A."/>
        </authorList>
    </citation>
    <scope>NUCLEOTIDE SEQUENCE [LARGE SCALE GENOMIC DNA]</scope>
    <source>
        <strain evidence="20">CBS 270.75 / DBVPG 7215 / KCTC 17166 / NRRL Y-17582</strain>
    </source>
</reference>
<dbReference type="GO" id="GO:0006409">
    <property type="term" value="P:tRNA export from nucleus"/>
    <property type="evidence" value="ECO:0007669"/>
    <property type="project" value="EnsemblFungi"/>
</dbReference>
<keyword evidence="9 17" id="KW-0175">Coiled coil</keyword>
<dbReference type="HOGENOM" id="CLU_029651_0_0_1"/>
<evidence type="ECO:0000256" key="7">
    <source>
        <dbReference type="ARBA" id="ARBA00022927"/>
    </source>
</evidence>
<dbReference type="GO" id="GO:0031369">
    <property type="term" value="F:translation initiation factor binding"/>
    <property type="evidence" value="ECO:0007669"/>
    <property type="project" value="EnsemblFungi"/>
</dbReference>
<dbReference type="EMBL" id="CP002501">
    <property type="protein sequence ID" value="AET39899.1"/>
    <property type="molecule type" value="Genomic_DNA"/>
</dbReference>
<dbReference type="PANTHER" id="PTHR12960:SF0">
    <property type="entry name" value="MRNA EXPORT FACTOR GLE1"/>
    <property type="match status" value="1"/>
</dbReference>
<name>I6NCV7_ERECY</name>
<evidence type="ECO:0000256" key="1">
    <source>
        <dbReference type="ARBA" id="ARBA00004335"/>
    </source>
</evidence>
<dbReference type="GO" id="GO:0005737">
    <property type="term" value="C:cytoplasm"/>
    <property type="evidence" value="ECO:0007669"/>
    <property type="project" value="EnsemblFungi"/>
</dbReference>
<keyword evidence="11" id="KW-0472">Membrane</keyword>
<dbReference type="GO" id="GO:0000822">
    <property type="term" value="F:inositol hexakisphosphate binding"/>
    <property type="evidence" value="ECO:0007669"/>
    <property type="project" value="EnsemblFungi"/>
</dbReference>
<evidence type="ECO:0000256" key="12">
    <source>
        <dbReference type="ARBA" id="ARBA00023242"/>
    </source>
</evidence>
<dbReference type="GO" id="GO:0015031">
    <property type="term" value="P:protein transport"/>
    <property type="evidence" value="ECO:0007669"/>
    <property type="project" value="UniProtKB-KW"/>
</dbReference>
<dbReference type="GO" id="GO:0044614">
    <property type="term" value="C:nuclear pore cytoplasmic filaments"/>
    <property type="evidence" value="ECO:0007669"/>
    <property type="project" value="EnsemblFungi"/>
</dbReference>
<evidence type="ECO:0000256" key="6">
    <source>
        <dbReference type="ARBA" id="ARBA00022816"/>
    </source>
</evidence>
<evidence type="ECO:0000256" key="18">
    <source>
        <dbReference type="SAM" id="MobiDB-lite"/>
    </source>
</evidence>
<dbReference type="InterPro" id="IPR012476">
    <property type="entry name" value="GLE1"/>
</dbReference>
<sequence length="518" mass="60257">MRFAIDELLDAIDEAEVKQTYIGHGADVLQMKLGNRRPNDVDEPVELDASLQRHLEDLHISDKIPKFEQLRIPLGSFRNTRAHRRVSIPVINDDLVDENKQLSKPNATQLMMMLKDKMAELERANTAHVQNVLKTKKMAEIKLARQEEEQLRRAAEERKKREEEQRLKEAERKKVLAEESERKRRLKEEADKKQKEQLRMEQEHQEALRKTRAQEEKKKKHGVTNFESIEVEFLNVMQKIRDIKRDIVNPVKKDRELEKLLGTQKRKINPKFGQLTNSLSQLQQIRKELIRLIDEIKNNNLAYNWILNFVAKAVVSQAETEVRVKPESALPLANLTLSLLVKYPDLYELLMARFIKKCPYVIGYMCGIDTEEGRLRMGWKRSVDGKWEDDISYNERLGGIMTLYAVISRLPLAPEFISNTEHPLPLSCSWKILARFANKPIIYLTNTEFILLGYWWDAAAAQFLQRYGNQGSKLLNLVASDLTAEVAAHKYVGAARLRILLEDWKQTGRIKTFPEMVT</sequence>
<keyword evidence="6" id="KW-0509">mRNA transport</keyword>
<dbReference type="OrthoDB" id="420884at2759"/>
<feature type="region of interest" description="Disordered" evidence="18">
    <location>
        <begin position="158"/>
        <end position="220"/>
    </location>
</feature>
<evidence type="ECO:0000256" key="8">
    <source>
        <dbReference type="ARBA" id="ARBA00023010"/>
    </source>
</evidence>
<keyword evidence="7" id="KW-0653">Protein transport</keyword>
<dbReference type="KEGG" id="erc:Ecym_5119"/>